<sequence>MSSASRRRGVNFLVCALVAAGCLSAAPTAVAASAAPAASAVSQRADAVSGSVSIKLTGGATVTIPGSLLSVGTTLNTGVQISVITSVTNNTNATLELSAGGGATVTVAPGATVSVSALGSGSLGITVVA</sequence>
<evidence type="ECO:0000313" key="3">
    <source>
        <dbReference type="Proteomes" id="UP000634229"/>
    </source>
</evidence>
<proteinExistence type="predicted"/>
<comment type="caution">
    <text evidence="2">The sequence shown here is derived from an EMBL/GenBank/DDBJ whole genome shotgun (WGS) entry which is preliminary data.</text>
</comment>
<reference evidence="2 3" key="1">
    <citation type="submission" date="2021-01" db="EMBL/GenBank/DDBJ databases">
        <title>WGS of actinomycetes isolated from Thailand.</title>
        <authorList>
            <person name="Thawai C."/>
        </authorList>
    </citation>
    <scope>NUCLEOTIDE SEQUENCE [LARGE SCALE GENOMIC DNA]</scope>
    <source>
        <strain evidence="2 3">CA1R205</strain>
    </source>
</reference>
<accession>A0ABS1NN31</accession>
<dbReference type="Proteomes" id="UP000634229">
    <property type="component" value="Unassembled WGS sequence"/>
</dbReference>
<protein>
    <recommendedName>
        <fullName evidence="4">DUF320 domain-containing protein</fullName>
    </recommendedName>
</protein>
<organism evidence="2 3">
    <name type="scientific">Streptomyces coffeae</name>
    <dbReference type="NCBI Taxonomy" id="621382"/>
    <lineage>
        <taxon>Bacteria</taxon>
        <taxon>Bacillati</taxon>
        <taxon>Actinomycetota</taxon>
        <taxon>Actinomycetes</taxon>
        <taxon>Kitasatosporales</taxon>
        <taxon>Streptomycetaceae</taxon>
        <taxon>Streptomyces</taxon>
    </lineage>
</organism>
<dbReference type="PROSITE" id="PS51257">
    <property type="entry name" value="PROKAR_LIPOPROTEIN"/>
    <property type="match status" value="1"/>
</dbReference>
<keyword evidence="1" id="KW-0732">Signal</keyword>
<feature type="signal peptide" evidence="1">
    <location>
        <begin position="1"/>
        <end position="31"/>
    </location>
</feature>
<feature type="chain" id="PRO_5046777189" description="DUF320 domain-containing protein" evidence="1">
    <location>
        <begin position="32"/>
        <end position="129"/>
    </location>
</feature>
<gene>
    <name evidence="2" type="ORF">JK363_33520</name>
</gene>
<dbReference type="EMBL" id="JAERRF010000029">
    <property type="protein sequence ID" value="MBL1101495.1"/>
    <property type="molecule type" value="Genomic_DNA"/>
</dbReference>
<name>A0ABS1NN31_9ACTN</name>
<evidence type="ECO:0000313" key="2">
    <source>
        <dbReference type="EMBL" id="MBL1101495.1"/>
    </source>
</evidence>
<keyword evidence="3" id="KW-1185">Reference proteome</keyword>
<dbReference type="RefSeq" id="WP_201881108.1">
    <property type="nucleotide sequence ID" value="NZ_JAERRF010000029.1"/>
</dbReference>
<evidence type="ECO:0008006" key="4">
    <source>
        <dbReference type="Google" id="ProtNLM"/>
    </source>
</evidence>
<evidence type="ECO:0000256" key="1">
    <source>
        <dbReference type="SAM" id="SignalP"/>
    </source>
</evidence>